<dbReference type="EMBL" id="AM747723">
    <property type="protein sequence ID" value="CAR57749.1"/>
    <property type="molecule type" value="Genomic_DNA"/>
</dbReference>
<geneLocation type="plasmid" evidence="2 3">
    <name>pBCJ2315</name>
</geneLocation>
<keyword evidence="2" id="KW-0614">Plasmid</keyword>
<evidence type="ECO:0000313" key="3">
    <source>
        <dbReference type="Proteomes" id="UP000001035"/>
    </source>
</evidence>
<feature type="region of interest" description="Disordered" evidence="1">
    <location>
        <begin position="95"/>
        <end position="115"/>
    </location>
</feature>
<sequence>MVELELRAQRVRIVDNCLGVQYRCLVDEHALAAAAEHIDGLGEFACEPGGVVDGRLRVAGAWCGLCAMARAECSKLSRLRRLNEFLEVNGSNGRRTVRRDGVKHRPDDGERHQGRRQYRHCMAHPVASCAARSG</sequence>
<feature type="compositionally biased region" description="Basic and acidic residues" evidence="1">
    <location>
        <begin position="98"/>
        <end position="112"/>
    </location>
</feature>
<keyword evidence="3" id="KW-1185">Reference proteome</keyword>
<reference evidence="2 3" key="1">
    <citation type="journal article" date="2009" name="J. Bacteriol.">
        <title>The genome of Burkholderia cenocepacia J2315, an epidemic pathogen of cystic fibrosis patients.</title>
        <authorList>
            <person name="Holden M.T."/>
            <person name="Seth-Smith H.M."/>
            <person name="Crossman L.C."/>
            <person name="Sebaihia M."/>
            <person name="Bentley S.D."/>
            <person name="Cerdeno-Tarraga A.M."/>
            <person name="Thomson N.R."/>
            <person name="Bason N."/>
            <person name="Quail M.A."/>
            <person name="Sharp S."/>
            <person name="Cherevach I."/>
            <person name="Churcher C."/>
            <person name="Goodhead I."/>
            <person name="Hauser H."/>
            <person name="Holroyd N."/>
            <person name="Mungall K."/>
            <person name="Scott P."/>
            <person name="Walker D."/>
            <person name="White B."/>
            <person name="Rose H."/>
            <person name="Iversen P."/>
            <person name="Mil-Homens D."/>
            <person name="Rocha E.P."/>
            <person name="Fialho A.M."/>
            <person name="Baldwin A."/>
            <person name="Dowson C."/>
            <person name="Barrell B.G."/>
            <person name="Govan J.R."/>
            <person name="Vandamme P."/>
            <person name="Hart C.A."/>
            <person name="Mahenthiralingam E."/>
            <person name="Parkhill J."/>
        </authorList>
    </citation>
    <scope>NUCLEOTIDE SEQUENCE [LARGE SCALE GENOMIC DNA]</scope>
    <source>
        <strain evidence="3">ATCC BAA-245 / DSM 16553 / LMG 16656 / NCTC 13227 / J2315 / CF5610</strain>
        <plasmid evidence="2">pBCJ2315</plasmid>
    </source>
</reference>
<dbReference type="AlphaFoldDB" id="B4EQH8"/>
<dbReference type="KEGG" id="bcj:pBCA040"/>
<evidence type="ECO:0000313" key="2">
    <source>
        <dbReference type="EMBL" id="CAR57749.1"/>
    </source>
</evidence>
<dbReference type="Proteomes" id="UP000001035">
    <property type="component" value="Plasmid pBCJ2315"/>
</dbReference>
<organism evidence="2 3">
    <name type="scientific">Burkholderia cenocepacia (strain ATCC BAA-245 / DSM 16553 / LMG 16656 / NCTC 13227 / J2315 / CF5610)</name>
    <name type="common">Burkholderia cepacia (strain J2315)</name>
    <dbReference type="NCBI Taxonomy" id="216591"/>
    <lineage>
        <taxon>Bacteria</taxon>
        <taxon>Pseudomonadati</taxon>
        <taxon>Pseudomonadota</taxon>
        <taxon>Betaproteobacteria</taxon>
        <taxon>Burkholderiales</taxon>
        <taxon>Burkholderiaceae</taxon>
        <taxon>Burkholderia</taxon>
        <taxon>Burkholderia cepacia complex</taxon>
    </lineage>
</organism>
<protein>
    <submittedName>
        <fullName evidence="2">Uncharacterized protein</fullName>
    </submittedName>
</protein>
<accession>B4EQH8</accession>
<name>B4EQH8_BURCJ</name>
<dbReference type="HOGENOM" id="CLU_1892216_0_0_4"/>
<proteinExistence type="predicted"/>
<evidence type="ECO:0000256" key="1">
    <source>
        <dbReference type="SAM" id="MobiDB-lite"/>
    </source>
</evidence>
<gene>
    <name evidence="2" type="ORF">pBCA040</name>
</gene>